<dbReference type="Gene3D" id="3.40.50.2300">
    <property type="match status" value="1"/>
</dbReference>
<dbReference type="PROSITE" id="PS50043">
    <property type="entry name" value="HTH_LUXR_2"/>
    <property type="match status" value="1"/>
</dbReference>
<organism evidence="2 3">
    <name type="scientific">Romboutsia maritimum</name>
    <dbReference type="NCBI Taxonomy" id="2020948"/>
    <lineage>
        <taxon>Bacteria</taxon>
        <taxon>Bacillati</taxon>
        <taxon>Bacillota</taxon>
        <taxon>Clostridia</taxon>
        <taxon>Peptostreptococcales</taxon>
        <taxon>Peptostreptococcaceae</taxon>
        <taxon>Romboutsia</taxon>
    </lineage>
</organism>
<sequence>MNILLVSDSFIVREALENLFQNVLNVLKLKTMQNVNELQREDFIDVDFAFIDIKRECAQKLDLISEAKNIFKNLKVTILDMGKNINIFKKVVDLGIDGYILNIEEKEDFIYSLKKVIKGKKSYAPDLLPSIINTTQRKDIGILTNREQEVLIEVSDGLNNREIAEKLYITECTVKKHVSSILDKLDMRNRKEIIIYARENLLLD</sequence>
<protein>
    <submittedName>
        <fullName evidence="2">DNA-binding response regulator</fullName>
    </submittedName>
</protein>
<dbReference type="AlphaFoldDB" id="A0A371IPU4"/>
<comment type="caution">
    <text evidence="2">The sequence shown here is derived from an EMBL/GenBank/DDBJ whole genome shotgun (WGS) entry which is preliminary data.</text>
</comment>
<dbReference type="PRINTS" id="PR00038">
    <property type="entry name" value="HTHLUXR"/>
</dbReference>
<proteinExistence type="predicted"/>
<dbReference type="InterPro" id="IPR051015">
    <property type="entry name" value="EvgA-like"/>
</dbReference>
<feature type="domain" description="HTH luxR-type" evidence="1">
    <location>
        <begin position="136"/>
        <end position="201"/>
    </location>
</feature>
<dbReference type="SMART" id="SM00421">
    <property type="entry name" value="HTH_LUXR"/>
    <property type="match status" value="1"/>
</dbReference>
<dbReference type="EMBL" id="NOJZ02000045">
    <property type="protein sequence ID" value="RDY22510.1"/>
    <property type="molecule type" value="Genomic_DNA"/>
</dbReference>
<dbReference type="OrthoDB" id="9795108at2"/>
<keyword evidence="2" id="KW-0238">DNA-binding</keyword>
<dbReference type="CDD" id="cd06170">
    <property type="entry name" value="LuxR_C_like"/>
    <property type="match status" value="1"/>
</dbReference>
<dbReference type="PANTHER" id="PTHR45566:SF1">
    <property type="entry name" value="HTH-TYPE TRANSCRIPTIONAL REGULATOR YHJB-RELATED"/>
    <property type="match status" value="1"/>
</dbReference>
<dbReference type="PANTHER" id="PTHR45566">
    <property type="entry name" value="HTH-TYPE TRANSCRIPTIONAL REGULATOR YHJB-RELATED"/>
    <property type="match status" value="1"/>
</dbReference>
<dbReference type="SUPFAM" id="SSF46894">
    <property type="entry name" value="C-terminal effector domain of the bipartite response regulators"/>
    <property type="match status" value="1"/>
</dbReference>
<evidence type="ECO:0000313" key="3">
    <source>
        <dbReference type="Proteomes" id="UP000243494"/>
    </source>
</evidence>
<gene>
    <name evidence="2" type="ORF">CHF27_013040</name>
</gene>
<evidence type="ECO:0000313" key="2">
    <source>
        <dbReference type="EMBL" id="RDY22510.1"/>
    </source>
</evidence>
<keyword evidence="3" id="KW-1185">Reference proteome</keyword>
<dbReference type="GO" id="GO:0003677">
    <property type="term" value="F:DNA binding"/>
    <property type="evidence" value="ECO:0007669"/>
    <property type="project" value="UniProtKB-KW"/>
</dbReference>
<dbReference type="InterPro" id="IPR000792">
    <property type="entry name" value="Tscrpt_reg_LuxR_C"/>
</dbReference>
<dbReference type="InterPro" id="IPR016032">
    <property type="entry name" value="Sig_transdc_resp-reg_C-effctor"/>
</dbReference>
<dbReference type="Proteomes" id="UP000243494">
    <property type="component" value="Unassembled WGS sequence"/>
</dbReference>
<dbReference type="SUPFAM" id="SSF52172">
    <property type="entry name" value="CheY-like"/>
    <property type="match status" value="1"/>
</dbReference>
<dbReference type="InterPro" id="IPR011006">
    <property type="entry name" value="CheY-like_superfamily"/>
</dbReference>
<name>A0A371IPU4_9FIRM</name>
<evidence type="ECO:0000259" key="1">
    <source>
        <dbReference type="PROSITE" id="PS50043"/>
    </source>
</evidence>
<dbReference type="Pfam" id="PF00196">
    <property type="entry name" value="GerE"/>
    <property type="match status" value="1"/>
</dbReference>
<dbReference type="GO" id="GO:0006355">
    <property type="term" value="P:regulation of DNA-templated transcription"/>
    <property type="evidence" value="ECO:0007669"/>
    <property type="project" value="InterPro"/>
</dbReference>
<dbReference type="PROSITE" id="PS00622">
    <property type="entry name" value="HTH_LUXR_1"/>
    <property type="match status" value="1"/>
</dbReference>
<dbReference type="RefSeq" id="WP_095406055.1">
    <property type="nucleotide sequence ID" value="NZ_NOJZ02000045.1"/>
</dbReference>
<reference evidence="2 3" key="1">
    <citation type="journal article" date="2017" name="Genome Announc.">
        <title>Draft Genome Sequence of Romboutsia maritimum sp. nov. Strain CCRI-22766(T), Isolated from Coastal Estuarine Mud.</title>
        <authorList>
            <person name="Maheux A.F."/>
            <person name="Boudreau D.K."/>
            <person name="Berube E."/>
            <person name="Boissinot M."/>
            <person name="Raymond F."/>
            <person name="Brodeur S."/>
            <person name="Corbeil J."/>
            <person name="Brightwell G."/>
            <person name="Broda D."/>
            <person name="Omar R.F."/>
            <person name="Bergeron M.G."/>
        </authorList>
    </citation>
    <scope>NUCLEOTIDE SEQUENCE [LARGE SCALE GENOMIC DNA]</scope>
    <source>
        <strain evidence="2 3">CCRI-22766</strain>
    </source>
</reference>
<accession>A0A371IPU4</accession>